<dbReference type="OrthoDB" id="9808768at2"/>
<evidence type="ECO:0000259" key="3">
    <source>
        <dbReference type="Pfam" id="PF02463"/>
    </source>
</evidence>
<dbReference type="Gene3D" id="3.40.50.300">
    <property type="entry name" value="P-loop containing nucleotide triphosphate hydrolases"/>
    <property type="match status" value="1"/>
</dbReference>
<dbReference type="Pfam" id="PF02463">
    <property type="entry name" value="SMC_N"/>
    <property type="match status" value="1"/>
</dbReference>
<dbReference type="Proteomes" id="UP000010795">
    <property type="component" value="Plasmid pTHECO01"/>
</dbReference>
<gene>
    <name evidence="4" type="ordered locus">Theco_4096</name>
</gene>
<evidence type="ECO:0000256" key="1">
    <source>
        <dbReference type="ARBA" id="ARBA00022490"/>
    </source>
</evidence>
<name>L0EIM3_THECK</name>
<dbReference type="PANTHER" id="PTHR42963:SF1">
    <property type="entry name" value="DUF4476 DOMAIN-CONTAINING PROTEIN"/>
    <property type="match status" value="1"/>
</dbReference>
<dbReference type="GO" id="GO:0005737">
    <property type="term" value="C:cytoplasm"/>
    <property type="evidence" value="ECO:0007669"/>
    <property type="project" value="TreeGrafter"/>
</dbReference>
<sequence>MHIKRIELLGFRSYPDRTEISCERGVQVLHDNETFDLFTAIRYALMESRLRVLNCRRLEDLIFAGDGKRRAMNISEVSLEFDNADRTFPLDWHSVEIQRRYFRIGESEFFLNRVPCRLKDISELLQDVLNVESAAVWGNYERLMFVDLSPESRRRLWDITAGHLVNRKRTAEFSSKQQKTQRNLDRVNVIVSELSQQMEQLKNGADPENNQTRIEEQLNFLKGQQCTLSNELEKWSREIQRLKETLVSGFDADFPRLCRAFAFEMLRWTGSTASLVLTHPDDPDVSGIAIEGLPRQMTEVDRVAVGWAFWTACMKVLELPVSILQVDPEQDKPHWKLLTDVLTELKPSMQLLVCMNRG</sequence>
<organism evidence="4 5">
    <name type="scientific">Thermobacillus composti (strain DSM 18247 / JCM 13945 / KWC4)</name>
    <dbReference type="NCBI Taxonomy" id="717605"/>
    <lineage>
        <taxon>Bacteria</taxon>
        <taxon>Bacillati</taxon>
        <taxon>Bacillota</taxon>
        <taxon>Bacilli</taxon>
        <taxon>Bacillales</taxon>
        <taxon>Paenibacillaceae</taxon>
        <taxon>Thermobacillus</taxon>
    </lineage>
</organism>
<dbReference type="AlphaFoldDB" id="L0EIM3"/>
<reference evidence="5" key="1">
    <citation type="submission" date="2012-01" db="EMBL/GenBank/DDBJ databases">
        <title>Complete sequence of plasmid of Thermobacillus composti KWC4.</title>
        <authorList>
            <person name="Lucas S."/>
            <person name="Han J."/>
            <person name="Lapidus A."/>
            <person name="Cheng J.-F."/>
            <person name="Goodwin L."/>
            <person name="Pitluck S."/>
            <person name="Peters L."/>
            <person name="Ovchinnikova G."/>
            <person name="Teshima H."/>
            <person name="Detter J.C."/>
            <person name="Han C."/>
            <person name="Tapia R."/>
            <person name="Land M."/>
            <person name="Hauser L."/>
            <person name="Kyrpides N."/>
            <person name="Ivanova N."/>
            <person name="Pagani I."/>
            <person name="Anderson I."/>
            <person name="Woyke T."/>
        </authorList>
    </citation>
    <scope>NUCLEOTIDE SEQUENCE [LARGE SCALE GENOMIC DNA]</scope>
    <source>
        <strain evidence="5">DSM 18247 / JCM 13945 / KWC4</strain>
        <plasmid evidence="5">Plasmid pTHECO01</plasmid>
    </source>
</reference>
<evidence type="ECO:0000313" key="5">
    <source>
        <dbReference type="Proteomes" id="UP000010795"/>
    </source>
</evidence>
<dbReference type="InterPro" id="IPR027417">
    <property type="entry name" value="P-loop_NTPase"/>
</dbReference>
<feature type="domain" description="RecF/RecN/SMC N-terminal" evidence="3">
    <location>
        <begin position="2"/>
        <end position="354"/>
    </location>
</feature>
<keyword evidence="4" id="KW-0614">Plasmid</keyword>
<keyword evidence="1" id="KW-0963">Cytoplasm</keyword>
<accession>L0EIM3</accession>
<dbReference type="eggNOG" id="COG1196">
    <property type="taxonomic scope" value="Bacteria"/>
</dbReference>
<dbReference type="HOGENOM" id="CLU_773697_0_0_9"/>
<dbReference type="InterPro" id="IPR003395">
    <property type="entry name" value="RecF/RecN/SMC_N"/>
</dbReference>
<geneLocation type="plasmid" evidence="4 5">
    <name>pTHECO01</name>
</geneLocation>
<keyword evidence="5" id="KW-1185">Reference proteome</keyword>
<dbReference type="PANTHER" id="PTHR42963">
    <property type="entry name" value="CHROMOSOME PARTITION PROTEIN MUKB"/>
    <property type="match status" value="1"/>
</dbReference>
<keyword evidence="2" id="KW-0238">DNA-binding</keyword>
<protein>
    <submittedName>
        <fullName evidence="4">RecF/RecN/SMC N-terminal domain-containing protein</fullName>
    </submittedName>
</protein>
<dbReference type="RefSeq" id="WP_015256805.1">
    <property type="nucleotide sequence ID" value="NC_019898.1"/>
</dbReference>
<evidence type="ECO:0000256" key="2">
    <source>
        <dbReference type="ARBA" id="ARBA00023125"/>
    </source>
</evidence>
<dbReference type="SUPFAM" id="SSF52540">
    <property type="entry name" value="P-loop containing nucleoside triphosphate hydrolases"/>
    <property type="match status" value="1"/>
</dbReference>
<dbReference type="GO" id="GO:0003677">
    <property type="term" value="F:DNA binding"/>
    <property type="evidence" value="ECO:0007669"/>
    <property type="project" value="UniProtKB-KW"/>
</dbReference>
<evidence type="ECO:0000313" key="4">
    <source>
        <dbReference type="EMBL" id="AGA60093.1"/>
    </source>
</evidence>
<proteinExistence type="predicted"/>
<dbReference type="InterPro" id="IPR050308">
    <property type="entry name" value="MukB/SMC"/>
</dbReference>
<dbReference type="EMBL" id="CP003256">
    <property type="protein sequence ID" value="AGA60093.1"/>
    <property type="molecule type" value="Genomic_DNA"/>
</dbReference>
<dbReference type="KEGG" id="tco:Theco_4096"/>